<dbReference type="InterPro" id="IPR000182">
    <property type="entry name" value="GNAT_dom"/>
</dbReference>
<dbReference type="Pfam" id="PF00583">
    <property type="entry name" value="Acetyltransf_1"/>
    <property type="match status" value="1"/>
</dbReference>
<name>A0A1G2BRN6_9BACT</name>
<dbReference type="Gene3D" id="3.40.630.30">
    <property type="match status" value="1"/>
</dbReference>
<dbReference type="AlphaFoldDB" id="A0A1G2BRN6"/>
<dbReference type="CDD" id="cd04301">
    <property type="entry name" value="NAT_SF"/>
    <property type="match status" value="1"/>
</dbReference>
<dbReference type="GO" id="GO:0008080">
    <property type="term" value="F:N-acetyltransferase activity"/>
    <property type="evidence" value="ECO:0007669"/>
    <property type="project" value="InterPro"/>
</dbReference>
<protein>
    <recommendedName>
        <fullName evidence="3">N-acetyltransferase domain-containing protein</fullName>
    </recommendedName>
</protein>
<gene>
    <name evidence="4" type="ORF">A3B31_01760</name>
</gene>
<dbReference type="PANTHER" id="PTHR13947">
    <property type="entry name" value="GNAT FAMILY N-ACETYLTRANSFERASE"/>
    <property type="match status" value="1"/>
</dbReference>
<feature type="domain" description="N-acetyltransferase" evidence="3">
    <location>
        <begin position="15"/>
        <end position="191"/>
    </location>
</feature>
<feature type="region of interest" description="Disordered" evidence="2">
    <location>
        <begin position="39"/>
        <end position="58"/>
    </location>
</feature>
<dbReference type="InterPro" id="IPR050769">
    <property type="entry name" value="NAT_camello-type"/>
</dbReference>
<evidence type="ECO:0000256" key="1">
    <source>
        <dbReference type="ARBA" id="ARBA00022679"/>
    </source>
</evidence>
<dbReference type="EMBL" id="MHKN01000034">
    <property type="protein sequence ID" value="OGY91748.1"/>
    <property type="molecule type" value="Genomic_DNA"/>
</dbReference>
<sequence>MNQEAPPQKPEQPDIEIVELNPDDWKQLRDLKLASLTEEPVAFEDTQEGKEKYESRSEQEWRDILAGKMSGGREGETAMVFAKDADVLVGMVSAIIQADQNAEAKEALIQHMYVRQDRRGTGIGRQLFSGLVEKLRSRGDLAKLKLEVVESQLPAIKLYKSHGFTEVGRKKDAINRGGKILDEIEMELDLSP</sequence>
<feature type="compositionally biased region" description="Basic and acidic residues" evidence="2">
    <location>
        <begin position="47"/>
        <end position="58"/>
    </location>
</feature>
<comment type="caution">
    <text evidence="4">The sequence shown here is derived from an EMBL/GenBank/DDBJ whole genome shotgun (WGS) entry which is preliminary data.</text>
</comment>
<dbReference type="InterPro" id="IPR016181">
    <property type="entry name" value="Acyl_CoA_acyltransferase"/>
</dbReference>
<evidence type="ECO:0000256" key="2">
    <source>
        <dbReference type="SAM" id="MobiDB-lite"/>
    </source>
</evidence>
<evidence type="ECO:0000313" key="5">
    <source>
        <dbReference type="Proteomes" id="UP000177349"/>
    </source>
</evidence>
<evidence type="ECO:0000259" key="3">
    <source>
        <dbReference type="PROSITE" id="PS51186"/>
    </source>
</evidence>
<keyword evidence="1" id="KW-0808">Transferase</keyword>
<dbReference type="PANTHER" id="PTHR13947:SF37">
    <property type="entry name" value="LD18367P"/>
    <property type="match status" value="1"/>
</dbReference>
<evidence type="ECO:0000313" key="4">
    <source>
        <dbReference type="EMBL" id="OGY91748.1"/>
    </source>
</evidence>
<organism evidence="4 5">
    <name type="scientific">Candidatus Komeilibacteria bacterium RIFCSPLOWO2_01_FULL_53_11</name>
    <dbReference type="NCBI Taxonomy" id="1798552"/>
    <lineage>
        <taxon>Bacteria</taxon>
        <taxon>Candidatus Komeiliibacteriota</taxon>
    </lineage>
</organism>
<proteinExistence type="predicted"/>
<dbReference type="PROSITE" id="PS51186">
    <property type="entry name" value="GNAT"/>
    <property type="match status" value="1"/>
</dbReference>
<dbReference type="SUPFAM" id="SSF55729">
    <property type="entry name" value="Acyl-CoA N-acyltransferases (Nat)"/>
    <property type="match status" value="1"/>
</dbReference>
<reference evidence="4 5" key="1">
    <citation type="journal article" date="2016" name="Nat. Commun.">
        <title>Thousands of microbial genomes shed light on interconnected biogeochemical processes in an aquifer system.</title>
        <authorList>
            <person name="Anantharaman K."/>
            <person name="Brown C.T."/>
            <person name="Hug L.A."/>
            <person name="Sharon I."/>
            <person name="Castelle C.J."/>
            <person name="Probst A.J."/>
            <person name="Thomas B.C."/>
            <person name="Singh A."/>
            <person name="Wilkins M.J."/>
            <person name="Karaoz U."/>
            <person name="Brodie E.L."/>
            <person name="Williams K.H."/>
            <person name="Hubbard S.S."/>
            <person name="Banfield J.F."/>
        </authorList>
    </citation>
    <scope>NUCLEOTIDE SEQUENCE [LARGE SCALE GENOMIC DNA]</scope>
</reference>
<dbReference type="Proteomes" id="UP000177349">
    <property type="component" value="Unassembled WGS sequence"/>
</dbReference>
<accession>A0A1G2BRN6</accession>